<evidence type="ECO:0000313" key="1">
    <source>
        <dbReference type="EMBL" id="UYQ71025.1"/>
    </source>
</evidence>
<organism evidence="1 2">
    <name type="scientific">Pelagibacterium flavum</name>
    <dbReference type="NCBI Taxonomy" id="2984530"/>
    <lineage>
        <taxon>Bacteria</taxon>
        <taxon>Pseudomonadati</taxon>
        <taxon>Pseudomonadota</taxon>
        <taxon>Alphaproteobacteria</taxon>
        <taxon>Hyphomicrobiales</taxon>
        <taxon>Devosiaceae</taxon>
        <taxon>Pelagibacterium</taxon>
    </lineage>
</organism>
<keyword evidence="2" id="KW-1185">Reference proteome</keyword>
<sequence length="138" mass="15651">MSVDDAERQVVAFWQWNGNWTVPHHRIQAYLFAAMARKIAAGQKKNPSRGATNDIRAIATYAPYVDAMFVDSEFATLLQETPLQNDLSYRAEIFSIRSRDAFLNYLHNLIRNATAECEMIAVALYGDSARRKPGIRPT</sequence>
<proteinExistence type="predicted"/>
<dbReference type="EMBL" id="CP107716">
    <property type="protein sequence ID" value="UYQ71025.1"/>
    <property type="molecule type" value="Genomic_DNA"/>
</dbReference>
<accession>A0ABY6IP76</accession>
<name>A0ABY6IP76_9HYPH</name>
<gene>
    <name evidence="1" type="ORF">OF122_13260</name>
</gene>
<reference evidence="1" key="1">
    <citation type="submission" date="2022-10" db="EMBL/GenBank/DDBJ databases">
        <title>YIM 151497 complete genome.</title>
        <authorList>
            <person name="Chen X."/>
        </authorList>
    </citation>
    <scope>NUCLEOTIDE SEQUENCE</scope>
    <source>
        <strain evidence="1">YIM 151497</strain>
    </source>
</reference>
<evidence type="ECO:0000313" key="2">
    <source>
        <dbReference type="Proteomes" id="UP001163882"/>
    </source>
</evidence>
<dbReference type="RefSeq" id="WP_264224689.1">
    <property type="nucleotide sequence ID" value="NZ_CP107716.1"/>
</dbReference>
<dbReference type="Proteomes" id="UP001163882">
    <property type="component" value="Chromosome"/>
</dbReference>
<protein>
    <submittedName>
        <fullName evidence="1">Uncharacterized protein</fullName>
    </submittedName>
</protein>